<dbReference type="EMBL" id="JBHTMN010000003">
    <property type="protein sequence ID" value="MFD1381997.1"/>
    <property type="molecule type" value="Genomic_DNA"/>
</dbReference>
<evidence type="ECO:0000313" key="7">
    <source>
        <dbReference type="Proteomes" id="UP001597059"/>
    </source>
</evidence>
<comment type="caution">
    <text evidence="6">The sequence shown here is derived from an EMBL/GenBank/DDBJ whole genome shotgun (WGS) entry which is preliminary data.</text>
</comment>
<dbReference type="CDD" id="cd08472">
    <property type="entry name" value="PBP2_CrgA_like_3"/>
    <property type="match status" value="1"/>
</dbReference>
<reference evidence="7" key="1">
    <citation type="journal article" date="2019" name="Int. J. Syst. Evol. Microbiol.">
        <title>The Global Catalogue of Microorganisms (GCM) 10K type strain sequencing project: providing services to taxonomists for standard genome sequencing and annotation.</title>
        <authorList>
            <consortium name="The Broad Institute Genomics Platform"/>
            <consortium name="The Broad Institute Genome Sequencing Center for Infectious Disease"/>
            <person name="Wu L."/>
            <person name="Ma J."/>
        </authorList>
    </citation>
    <scope>NUCLEOTIDE SEQUENCE [LARGE SCALE GENOMIC DNA]</scope>
    <source>
        <strain evidence="7">JCM 30774</strain>
    </source>
</reference>
<keyword evidence="3" id="KW-0238">DNA-binding</keyword>
<evidence type="ECO:0000313" key="6">
    <source>
        <dbReference type="EMBL" id="MFD1381997.1"/>
    </source>
</evidence>
<evidence type="ECO:0000256" key="2">
    <source>
        <dbReference type="ARBA" id="ARBA00023015"/>
    </source>
</evidence>
<dbReference type="InterPro" id="IPR058163">
    <property type="entry name" value="LysR-type_TF_proteobact-type"/>
</dbReference>
<dbReference type="Pfam" id="PF03466">
    <property type="entry name" value="LysR_substrate"/>
    <property type="match status" value="1"/>
</dbReference>
<sequence>MDTLEAMRRFLVVAETGSFTDSADRLDVPKSAISSSIQRLEKRLGIRLFHRSTRRVTLTSAGEDYLPECQRILNELEQLESTFQSDDQVIRGALKVDMANRFFISTVLPHLADFLAQYPLIDLRIHTSDQRIDPIKEGIDCLVRAGELTDSSLIARPLGRFNMVNCASAEYIEKHGRPESLEDLQQHKLIEYMPAGSDVPRGFEYEADGHTYLVQMPTSVTVTNTDAYRACCLKGLGIVQLPENGIKEDLSSGRLVEVLPEFRPGSMPVSILYPSRRLLPKRVSVFMDWLSTLMQK</sequence>
<keyword evidence="7" id="KW-1185">Reference proteome</keyword>
<dbReference type="InterPro" id="IPR036388">
    <property type="entry name" value="WH-like_DNA-bd_sf"/>
</dbReference>
<proteinExistence type="inferred from homology"/>
<dbReference type="PANTHER" id="PTHR30537">
    <property type="entry name" value="HTH-TYPE TRANSCRIPTIONAL REGULATOR"/>
    <property type="match status" value="1"/>
</dbReference>
<dbReference type="PROSITE" id="PS50931">
    <property type="entry name" value="HTH_LYSR"/>
    <property type="match status" value="1"/>
</dbReference>
<dbReference type="InterPro" id="IPR005119">
    <property type="entry name" value="LysR_subst-bd"/>
</dbReference>
<accession>A0ABW4AVP3</accession>
<organism evidence="6 7">
    <name type="scientific">Rhodanobacter aciditrophus</name>
    <dbReference type="NCBI Taxonomy" id="1623218"/>
    <lineage>
        <taxon>Bacteria</taxon>
        <taxon>Pseudomonadati</taxon>
        <taxon>Pseudomonadota</taxon>
        <taxon>Gammaproteobacteria</taxon>
        <taxon>Lysobacterales</taxon>
        <taxon>Rhodanobacteraceae</taxon>
        <taxon>Rhodanobacter</taxon>
    </lineage>
</organism>
<dbReference type="InterPro" id="IPR036390">
    <property type="entry name" value="WH_DNA-bd_sf"/>
</dbReference>
<keyword evidence="2" id="KW-0805">Transcription regulation</keyword>
<protein>
    <submittedName>
        <fullName evidence="6">LysR family transcriptional regulator</fullName>
    </submittedName>
</protein>
<name>A0ABW4AVP3_9GAMM</name>
<dbReference type="Gene3D" id="3.40.190.290">
    <property type="match status" value="1"/>
</dbReference>
<dbReference type="Pfam" id="PF00126">
    <property type="entry name" value="HTH_1"/>
    <property type="match status" value="1"/>
</dbReference>
<evidence type="ECO:0000259" key="5">
    <source>
        <dbReference type="PROSITE" id="PS50931"/>
    </source>
</evidence>
<dbReference type="PANTHER" id="PTHR30537:SF72">
    <property type="entry name" value="LYSR FAMILY TRANSCRIPTIONAL REGULATOR"/>
    <property type="match status" value="1"/>
</dbReference>
<dbReference type="Proteomes" id="UP001597059">
    <property type="component" value="Unassembled WGS sequence"/>
</dbReference>
<feature type="domain" description="HTH lysR-type" evidence="5">
    <location>
        <begin position="1"/>
        <end position="59"/>
    </location>
</feature>
<evidence type="ECO:0000256" key="4">
    <source>
        <dbReference type="ARBA" id="ARBA00023163"/>
    </source>
</evidence>
<dbReference type="SUPFAM" id="SSF53850">
    <property type="entry name" value="Periplasmic binding protein-like II"/>
    <property type="match status" value="1"/>
</dbReference>
<dbReference type="Gene3D" id="1.10.10.10">
    <property type="entry name" value="Winged helix-like DNA-binding domain superfamily/Winged helix DNA-binding domain"/>
    <property type="match status" value="1"/>
</dbReference>
<evidence type="ECO:0000256" key="3">
    <source>
        <dbReference type="ARBA" id="ARBA00023125"/>
    </source>
</evidence>
<keyword evidence="4" id="KW-0804">Transcription</keyword>
<evidence type="ECO:0000256" key="1">
    <source>
        <dbReference type="ARBA" id="ARBA00009437"/>
    </source>
</evidence>
<dbReference type="RefSeq" id="WP_377364550.1">
    <property type="nucleotide sequence ID" value="NZ_JBHTMN010000003.1"/>
</dbReference>
<gene>
    <name evidence="6" type="ORF">ACFQ45_01375</name>
</gene>
<dbReference type="SUPFAM" id="SSF46785">
    <property type="entry name" value="Winged helix' DNA-binding domain"/>
    <property type="match status" value="1"/>
</dbReference>
<dbReference type="InterPro" id="IPR000847">
    <property type="entry name" value="LysR_HTH_N"/>
</dbReference>
<comment type="similarity">
    <text evidence="1">Belongs to the LysR transcriptional regulatory family.</text>
</comment>
<dbReference type="PRINTS" id="PR00039">
    <property type="entry name" value="HTHLYSR"/>
</dbReference>